<comment type="caution">
    <text evidence="1">The sequence shown here is derived from an EMBL/GenBank/DDBJ whole genome shotgun (WGS) entry which is preliminary data.</text>
</comment>
<accession>A0AA39UVV6</accession>
<dbReference type="Proteomes" id="UP001175228">
    <property type="component" value="Unassembled WGS sequence"/>
</dbReference>
<sequence>MTREQHFYDGREQWESSIGNFSLINDTNSQFKNTFGDWWATGSCILPLVKFSDQFAFFPWHVRVENREAQRSTNGSRGWWNWEGRHEMMGEGKERWGMDSNPMPFYACRTASLGFLRVAYKSAVGEEIVYAFQARTALAHWTPFSVRPKSEAFRRASSSGSMKLQLVREEDEGQLSLNDRIRKSIHWARQEKVATDVEARFETIRVLVMGVPGKKEREEEEILLGEVSVARMVEDQSLSWEEFGKFEGRVSWNGNICAGAEDLDQDFIWEDVDRWEPRAVVDQSYDYE</sequence>
<proteinExistence type="predicted"/>
<gene>
    <name evidence="1" type="ORF">EDD18DRAFT_1098939</name>
</gene>
<dbReference type="EMBL" id="JAUEPU010000002">
    <property type="protein sequence ID" value="KAK0505603.1"/>
    <property type="molecule type" value="Genomic_DNA"/>
</dbReference>
<organism evidence="1 2">
    <name type="scientific">Armillaria luteobubalina</name>
    <dbReference type="NCBI Taxonomy" id="153913"/>
    <lineage>
        <taxon>Eukaryota</taxon>
        <taxon>Fungi</taxon>
        <taxon>Dikarya</taxon>
        <taxon>Basidiomycota</taxon>
        <taxon>Agaricomycotina</taxon>
        <taxon>Agaricomycetes</taxon>
        <taxon>Agaricomycetidae</taxon>
        <taxon>Agaricales</taxon>
        <taxon>Marasmiineae</taxon>
        <taxon>Physalacriaceae</taxon>
        <taxon>Armillaria</taxon>
    </lineage>
</organism>
<protein>
    <submittedName>
        <fullName evidence="1">Uncharacterized protein</fullName>
    </submittedName>
</protein>
<evidence type="ECO:0000313" key="1">
    <source>
        <dbReference type="EMBL" id="KAK0505603.1"/>
    </source>
</evidence>
<keyword evidence="2" id="KW-1185">Reference proteome</keyword>
<evidence type="ECO:0000313" key="2">
    <source>
        <dbReference type="Proteomes" id="UP001175228"/>
    </source>
</evidence>
<name>A0AA39UVV6_9AGAR</name>
<reference evidence="1" key="1">
    <citation type="submission" date="2023-06" db="EMBL/GenBank/DDBJ databases">
        <authorList>
            <consortium name="Lawrence Berkeley National Laboratory"/>
            <person name="Ahrendt S."/>
            <person name="Sahu N."/>
            <person name="Indic B."/>
            <person name="Wong-Bajracharya J."/>
            <person name="Merenyi Z."/>
            <person name="Ke H.-M."/>
            <person name="Monk M."/>
            <person name="Kocsube S."/>
            <person name="Drula E."/>
            <person name="Lipzen A."/>
            <person name="Balint B."/>
            <person name="Henrissat B."/>
            <person name="Andreopoulos B."/>
            <person name="Martin F.M."/>
            <person name="Harder C.B."/>
            <person name="Rigling D."/>
            <person name="Ford K.L."/>
            <person name="Foster G.D."/>
            <person name="Pangilinan J."/>
            <person name="Papanicolaou A."/>
            <person name="Barry K."/>
            <person name="LaButti K."/>
            <person name="Viragh M."/>
            <person name="Koriabine M."/>
            <person name="Yan M."/>
            <person name="Riley R."/>
            <person name="Champramary S."/>
            <person name="Plett K.L."/>
            <person name="Tsai I.J."/>
            <person name="Slot J."/>
            <person name="Sipos G."/>
            <person name="Plett J."/>
            <person name="Nagy L.G."/>
            <person name="Grigoriev I.V."/>
        </authorList>
    </citation>
    <scope>NUCLEOTIDE SEQUENCE</scope>
    <source>
        <strain evidence="1">HWK02</strain>
    </source>
</reference>
<dbReference type="AlphaFoldDB" id="A0AA39UVV6"/>